<feature type="non-terminal residue" evidence="5">
    <location>
        <position position="767"/>
    </location>
</feature>
<dbReference type="GO" id="GO:0000027">
    <property type="term" value="P:ribosomal large subunit assembly"/>
    <property type="evidence" value="ECO:0007669"/>
    <property type="project" value="TreeGrafter"/>
</dbReference>
<keyword evidence="1" id="KW-0547">Nucleotide-binding</keyword>
<feature type="domain" description="ATPase dynein-related AAA" evidence="3">
    <location>
        <begin position="272"/>
        <end position="408"/>
    </location>
</feature>
<dbReference type="Pfam" id="PF17867">
    <property type="entry name" value="AAA_lid_7"/>
    <property type="match status" value="1"/>
</dbReference>
<evidence type="ECO:0000259" key="4">
    <source>
        <dbReference type="Pfam" id="PF17867"/>
    </source>
</evidence>
<organism evidence="5 6">
    <name type="scientific">Reticulomyxa filosa</name>
    <dbReference type="NCBI Taxonomy" id="46433"/>
    <lineage>
        <taxon>Eukaryota</taxon>
        <taxon>Sar</taxon>
        <taxon>Rhizaria</taxon>
        <taxon>Retaria</taxon>
        <taxon>Foraminifera</taxon>
        <taxon>Monothalamids</taxon>
        <taxon>Reticulomyxidae</taxon>
        <taxon>Reticulomyxa</taxon>
    </lineage>
</organism>
<protein>
    <submittedName>
        <fullName evidence="5">Type A von Willebrand factor domain-containing protein</fullName>
    </submittedName>
</protein>
<sequence length="767" mass="87757">DAVLERMNSVLEPSRTLFLAEKGGNQTEEIIAHPSFRILSTMNPGGDFGKKELSPALRNRFTEIWVPSLMESNEDLLAIIKERARNQSELVHFAPLIIDFMKWLKSQNEIVVSLRDIVSWVDFMMHFGTKQSQLQSQSQSQSQANHKPWIQAYIEGAHLIFLDGLGIGTTMSHIHSSHLRKHAIDFLRQQLKDQLDLFDIHIDINDEELKVIETESEVCMGVFGISKKVQLHAGTGVENVKPSRPLSYCLNAPTVKRNLMKILRALSLPKAILLEGSPGVGKTSLIAALGHMVGCDVVRINLSEQTDLMDLLGCDLPQANGHGFTWCPGILLKAIQDGQWVLLDELNLASQSVLEGLNAVLDHRSCIYIPELDQEFACAPTFRVFAAQNPVIEGGGRKGLPASFLNRFSKVYLEPLQKQDLNIIAHALYPQINPDIIHSLIDWVETVHDEVMAKRTFGRNGAPWEFNLRDVFKCCDIMLNPFSGFDATLRHDKAEDARATARTYQEHDENKQEQVHALEQILDMVFVQRMRTEKDRQQMSQFLKQSFFDKMEWKTLQQSHQWPDVRITNEYVQIGQCVAMRHQQIQTSSKTHCDETDLALLFEHRKLLQYLIRCVNHKWPVLLVGPSHCGKTSCIRWLAEITHHRLHEFAMTPEIESSELLGCFEQVDILRHIRGYLMDMDNFIETLAEELVHDSEMAIVWKQWKKVFKEWYAIADDTKHESSADQLKLKDLSQTQHVQHMEHVFAALQQVIAQASKDPQQRQQSLQ</sequence>
<dbReference type="Pfam" id="PF07728">
    <property type="entry name" value="AAA_5"/>
    <property type="match status" value="1"/>
</dbReference>
<dbReference type="GO" id="GO:0030687">
    <property type="term" value="C:preribosome, large subunit precursor"/>
    <property type="evidence" value="ECO:0007669"/>
    <property type="project" value="TreeGrafter"/>
</dbReference>
<feature type="domain" description="Midasin AAA lid" evidence="4">
    <location>
        <begin position="420"/>
        <end position="547"/>
    </location>
</feature>
<dbReference type="InterPro" id="IPR040848">
    <property type="entry name" value="AAA_lid_7"/>
</dbReference>
<dbReference type="EMBL" id="ASPP01042827">
    <property type="protein sequence ID" value="ETN99813.1"/>
    <property type="molecule type" value="Genomic_DNA"/>
</dbReference>
<keyword evidence="6" id="KW-1185">Reference proteome</keyword>
<keyword evidence="2" id="KW-0067">ATP-binding</keyword>
<accession>X6LE34</accession>
<dbReference type="SUPFAM" id="SSF52540">
    <property type="entry name" value="P-loop containing nucleoside triphosphate hydrolases"/>
    <property type="match status" value="3"/>
</dbReference>
<dbReference type="GO" id="GO:0000055">
    <property type="term" value="P:ribosomal large subunit export from nucleus"/>
    <property type="evidence" value="ECO:0007669"/>
    <property type="project" value="TreeGrafter"/>
</dbReference>
<dbReference type="Gene3D" id="3.40.50.300">
    <property type="entry name" value="P-loop containing nucleotide triphosphate hydrolases"/>
    <property type="match status" value="3"/>
</dbReference>
<evidence type="ECO:0000259" key="3">
    <source>
        <dbReference type="Pfam" id="PF07728"/>
    </source>
</evidence>
<proteinExistence type="predicted"/>
<dbReference type="PANTHER" id="PTHR48103">
    <property type="entry name" value="MIDASIN-RELATED"/>
    <property type="match status" value="1"/>
</dbReference>
<dbReference type="Proteomes" id="UP000023152">
    <property type="component" value="Unassembled WGS sequence"/>
</dbReference>
<evidence type="ECO:0000313" key="5">
    <source>
        <dbReference type="EMBL" id="ETN99813.1"/>
    </source>
</evidence>
<dbReference type="InterPro" id="IPR027417">
    <property type="entry name" value="P-loop_NTPase"/>
</dbReference>
<evidence type="ECO:0000256" key="2">
    <source>
        <dbReference type="ARBA" id="ARBA00022840"/>
    </source>
</evidence>
<dbReference type="GO" id="GO:0005634">
    <property type="term" value="C:nucleus"/>
    <property type="evidence" value="ECO:0007669"/>
    <property type="project" value="TreeGrafter"/>
</dbReference>
<dbReference type="OrthoDB" id="5186at2759"/>
<dbReference type="GO" id="GO:0005524">
    <property type="term" value="F:ATP binding"/>
    <property type="evidence" value="ECO:0007669"/>
    <property type="project" value="UniProtKB-KW"/>
</dbReference>
<dbReference type="PANTHER" id="PTHR48103:SF2">
    <property type="entry name" value="MIDASIN"/>
    <property type="match status" value="1"/>
</dbReference>
<reference evidence="5 6" key="1">
    <citation type="journal article" date="2013" name="Curr. Biol.">
        <title>The Genome of the Foraminiferan Reticulomyxa filosa.</title>
        <authorList>
            <person name="Glockner G."/>
            <person name="Hulsmann N."/>
            <person name="Schleicher M."/>
            <person name="Noegel A.A."/>
            <person name="Eichinger L."/>
            <person name="Gallinger C."/>
            <person name="Pawlowski J."/>
            <person name="Sierra R."/>
            <person name="Euteneuer U."/>
            <person name="Pillet L."/>
            <person name="Moustafa A."/>
            <person name="Platzer M."/>
            <person name="Groth M."/>
            <person name="Szafranski K."/>
            <person name="Schliwa M."/>
        </authorList>
    </citation>
    <scope>NUCLEOTIDE SEQUENCE [LARGE SCALE GENOMIC DNA]</scope>
</reference>
<feature type="non-terminal residue" evidence="5">
    <location>
        <position position="1"/>
    </location>
</feature>
<name>X6LE34_RETFI</name>
<dbReference type="GO" id="GO:0016887">
    <property type="term" value="F:ATP hydrolysis activity"/>
    <property type="evidence" value="ECO:0007669"/>
    <property type="project" value="InterPro"/>
</dbReference>
<dbReference type="InterPro" id="IPR011704">
    <property type="entry name" value="ATPase_dyneun-rel_AAA"/>
</dbReference>
<gene>
    <name evidence="5" type="ORF">RFI_37654</name>
</gene>
<evidence type="ECO:0000256" key="1">
    <source>
        <dbReference type="ARBA" id="ARBA00022741"/>
    </source>
</evidence>
<dbReference type="FunFam" id="3.40.50.300:FF:001384">
    <property type="entry name" value="Midasin"/>
    <property type="match status" value="1"/>
</dbReference>
<comment type="caution">
    <text evidence="5">The sequence shown here is derived from an EMBL/GenBank/DDBJ whole genome shotgun (WGS) entry which is preliminary data.</text>
</comment>
<dbReference type="AlphaFoldDB" id="X6LE34"/>
<evidence type="ECO:0000313" key="6">
    <source>
        <dbReference type="Proteomes" id="UP000023152"/>
    </source>
</evidence>